<name>B7PWF8_IXOSC</name>
<dbReference type="Proteomes" id="UP000001555">
    <property type="component" value="Unassembled WGS sequence"/>
</dbReference>
<organism>
    <name type="scientific">Ixodes scapularis</name>
    <name type="common">Black-legged tick</name>
    <name type="synonym">Deer tick</name>
    <dbReference type="NCBI Taxonomy" id="6945"/>
    <lineage>
        <taxon>Eukaryota</taxon>
        <taxon>Metazoa</taxon>
        <taxon>Ecdysozoa</taxon>
        <taxon>Arthropoda</taxon>
        <taxon>Chelicerata</taxon>
        <taxon>Arachnida</taxon>
        <taxon>Acari</taxon>
        <taxon>Parasitiformes</taxon>
        <taxon>Ixodida</taxon>
        <taxon>Ixodoidea</taxon>
        <taxon>Ixodidae</taxon>
        <taxon>Ixodinae</taxon>
        <taxon>Ixodes</taxon>
    </lineage>
</organism>
<accession>B7PWF8</accession>
<evidence type="ECO:0000313" key="1">
    <source>
        <dbReference type="EMBL" id="EEC10930.1"/>
    </source>
</evidence>
<dbReference type="PaxDb" id="6945-B7PWF8"/>
<sequence length="53" mass="5954">MGSEQVPCYCRLPFSLDFGKCDVLFLYEPLNDPPYTRAQTKIPVLKSSLESGV</sequence>
<evidence type="ECO:0000313" key="2">
    <source>
        <dbReference type="EnsemblMetazoa" id="ISCW007569-PA"/>
    </source>
</evidence>
<dbReference type="EMBL" id="DS807817">
    <property type="protein sequence ID" value="EEC10930.1"/>
    <property type="molecule type" value="Genomic_DNA"/>
</dbReference>
<protein>
    <submittedName>
        <fullName evidence="1 2">Uncharacterized protein</fullName>
    </submittedName>
</protein>
<dbReference type="VEuPathDB" id="VectorBase:ISCW007569"/>
<dbReference type="VEuPathDB" id="VectorBase:ISCI007569"/>
<keyword evidence="3" id="KW-1185">Reference proteome</keyword>
<dbReference type="HOGENOM" id="CLU_3071023_0_0_1"/>
<dbReference type="AlphaFoldDB" id="B7PWF8"/>
<reference evidence="1 3" key="1">
    <citation type="submission" date="2008-03" db="EMBL/GenBank/DDBJ databases">
        <title>Annotation of Ixodes scapularis.</title>
        <authorList>
            <consortium name="Ixodes scapularis Genome Project Consortium"/>
            <person name="Caler E."/>
            <person name="Hannick L.I."/>
            <person name="Bidwell S."/>
            <person name="Joardar V."/>
            <person name="Thiagarajan M."/>
            <person name="Amedeo P."/>
            <person name="Galinsky K.J."/>
            <person name="Schobel S."/>
            <person name="Inman J."/>
            <person name="Hostetler J."/>
            <person name="Miller J."/>
            <person name="Hammond M."/>
            <person name="Megy K."/>
            <person name="Lawson D."/>
            <person name="Kodira C."/>
            <person name="Sutton G."/>
            <person name="Meyer J."/>
            <person name="Hill C.A."/>
            <person name="Birren B."/>
            <person name="Nene V."/>
            <person name="Collins F."/>
            <person name="Alarcon-Chaidez F."/>
            <person name="Wikel S."/>
            <person name="Strausberg R."/>
        </authorList>
    </citation>
    <scope>NUCLEOTIDE SEQUENCE [LARGE SCALE GENOMIC DNA]</scope>
    <source>
        <strain evidence="3">Wikel</strain>
        <strain evidence="1">Wikel colony</strain>
    </source>
</reference>
<dbReference type="InParanoid" id="B7PWF8"/>
<dbReference type="EnsemblMetazoa" id="ISCW007569-RA">
    <property type="protein sequence ID" value="ISCW007569-PA"/>
    <property type="gene ID" value="ISCW007569"/>
</dbReference>
<evidence type="ECO:0000313" key="3">
    <source>
        <dbReference type="Proteomes" id="UP000001555"/>
    </source>
</evidence>
<gene>
    <name evidence="1" type="ORF">IscW_ISCW007569</name>
</gene>
<dbReference type="EMBL" id="ABJB010082346">
    <property type="status" value="NOT_ANNOTATED_CDS"/>
    <property type="molecule type" value="Genomic_DNA"/>
</dbReference>
<proteinExistence type="predicted"/>
<reference evidence="2" key="2">
    <citation type="submission" date="2020-05" db="UniProtKB">
        <authorList>
            <consortium name="EnsemblMetazoa"/>
        </authorList>
    </citation>
    <scope>IDENTIFICATION</scope>
    <source>
        <strain evidence="2">wikel</strain>
    </source>
</reference>